<dbReference type="InterPro" id="IPR020843">
    <property type="entry name" value="ER"/>
</dbReference>
<evidence type="ECO:0000256" key="5">
    <source>
        <dbReference type="ARBA" id="ARBA00023002"/>
    </source>
</evidence>
<dbReference type="GO" id="GO:0004022">
    <property type="term" value="F:alcohol dehydrogenase (NAD+) activity"/>
    <property type="evidence" value="ECO:0007669"/>
    <property type="project" value="TreeGrafter"/>
</dbReference>
<name>A0AAE0DIX0_9LECA</name>
<evidence type="ECO:0000256" key="6">
    <source>
        <dbReference type="ARBA" id="ARBA00023027"/>
    </source>
</evidence>
<keyword evidence="4" id="KW-0862">Zinc</keyword>
<organism evidence="8 9">
    <name type="scientific">Lepraria neglecta</name>
    <dbReference type="NCBI Taxonomy" id="209136"/>
    <lineage>
        <taxon>Eukaryota</taxon>
        <taxon>Fungi</taxon>
        <taxon>Dikarya</taxon>
        <taxon>Ascomycota</taxon>
        <taxon>Pezizomycotina</taxon>
        <taxon>Lecanoromycetes</taxon>
        <taxon>OSLEUM clade</taxon>
        <taxon>Lecanoromycetidae</taxon>
        <taxon>Lecanorales</taxon>
        <taxon>Lecanorineae</taxon>
        <taxon>Stereocaulaceae</taxon>
        <taxon>Lepraria</taxon>
    </lineage>
</organism>
<dbReference type="PANTHER" id="PTHR42940">
    <property type="entry name" value="ALCOHOL DEHYDROGENASE 1-RELATED"/>
    <property type="match status" value="1"/>
</dbReference>
<sequence>MLAAQLVEFNKPYKIHQVSTPKSLGPHDVLLKTAVASLCHTDGMVQAGIMGTQLPCIASHEGTGTVVAIGTETTDFKKGDRVMAGLPRNRCGHCHDCLGPEDYRQYCTNISGHIGVTQDGAFAEYVVVDGRESCVIPEKVSFETAAPLACAGCTVFRGILQTELKKGETVALVGAGGGLGHLGCQFAKAMGLVVVGVDARDEGMALAKESGADVVVDARQQKEKVVEEVKKVTNGMGVYATVNVSDAENAAALSCAITKMHGTVIQIAQPTNVSVPFHELVFRDIRLKGSLISTRGEAKRMLDMVAEHNISVKTNPFFGLKEVPKLQELAHSGKMVGKGIIVVDEEEMKRVKAGKTAPT</sequence>
<comment type="cofactor">
    <cofactor evidence="1">
        <name>Zn(2+)</name>
        <dbReference type="ChEBI" id="CHEBI:29105"/>
    </cofactor>
</comment>
<keyword evidence="6" id="KW-0520">NAD</keyword>
<dbReference type="SMART" id="SM00829">
    <property type="entry name" value="PKS_ER"/>
    <property type="match status" value="1"/>
</dbReference>
<dbReference type="Gene3D" id="3.40.50.720">
    <property type="entry name" value="NAD(P)-binding Rossmann-like Domain"/>
    <property type="match status" value="1"/>
</dbReference>
<keyword evidence="9" id="KW-1185">Reference proteome</keyword>
<evidence type="ECO:0000313" key="9">
    <source>
        <dbReference type="Proteomes" id="UP001276659"/>
    </source>
</evidence>
<dbReference type="AlphaFoldDB" id="A0AAE0DIX0"/>
<evidence type="ECO:0000256" key="1">
    <source>
        <dbReference type="ARBA" id="ARBA00001947"/>
    </source>
</evidence>
<evidence type="ECO:0000256" key="4">
    <source>
        <dbReference type="ARBA" id="ARBA00022833"/>
    </source>
</evidence>
<dbReference type="InterPro" id="IPR036291">
    <property type="entry name" value="NAD(P)-bd_dom_sf"/>
</dbReference>
<comment type="similarity">
    <text evidence="2">Belongs to the zinc-containing alcohol dehydrogenase family.</text>
</comment>
<evidence type="ECO:0000259" key="7">
    <source>
        <dbReference type="SMART" id="SM00829"/>
    </source>
</evidence>
<dbReference type="InterPro" id="IPR011032">
    <property type="entry name" value="GroES-like_sf"/>
</dbReference>
<dbReference type="Proteomes" id="UP001276659">
    <property type="component" value="Unassembled WGS sequence"/>
</dbReference>
<evidence type="ECO:0000256" key="3">
    <source>
        <dbReference type="ARBA" id="ARBA00022723"/>
    </source>
</evidence>
<evidence type="ECO:0000313" key="8">
    <source>
        <dbReference type="EMBL" id="KAK3168703.1"/>
    </source>
</evidence>
<keyword evidence="3" id="KW-0479">Metal-binding</keyword>
<dbReference type="SUPFAM" id="SSF50129">
    <property type="entry name" value="GroES-like"/>
    <property type="match status" value="1"/>
</dbReference>
<dbReference type="PANTHER" id="PTHR42940:SF8">
    <property type="entry name" value="VACUOLAR PROTEIN SORTING-ASSOCIATED PROTEIN 11"/>
    <property type="match status" value="1"/>
</dbReference>
<reference evidence="8" key="1">
    <citation type="submission" date="2022-11" db="EMBL/GenBank/DDBJ databases">
        <title>Chromosomal genome sequence assembly and mating type (MAT) locus characterization of the leprose asexual lichenized fungus Lepraria neglecta (Nyl.) Erichsen.</title>
        <authorList>
            <person name="Allen J.L."/>
            <person name="Pfeffer B."/>
        </authorList>
    </citation>
    <scope>NUCLEOTIDE SEQUENCE</scope>
    <source>
        <strain evidence="8">Allen 5258</strain>
    </source>
</reference>
<dbReference type="Pfam" id="PF08240">
    <property type="entry name" value="ADH_N"/>
    <property type="match status" value="1"/>
</dbReference>
<keyword evidence="5" id="KW-0560">Oxidoreductase</keyword>
<dbReference type="InterPro" id="IPR013154">
    <property type="entry name" value="ADH-like_N"/>
</dbReference>
<accession>A0AAE0DIX0</accession>
<dbReference type="SUPFAM" id="SSF51735">
    <property type="entry name" value="NAD(P)-binding Rossmann-fold domains"/>
    <property type="match status" value="1"/>
</dbReference>
<gene>
    <name evidence="8" type="ORF">OEA41_005151</name>
</gene>
<dbReference type="GO" id="GO:0046872">
    <property type="term" value="F:metal ion binding"/>
    <property type="evidence" value="ECO:0007669"/>
    <property type="project" value="UniProtKB-KW"/>
</dbReference>
<dbReference type="Pfam" id="PF00107">
    <property type="entry name" value="ADH_zinc_N"/>
    <property type="match status" value="1"/>
</dbReference>
<dbReference type="InterPro" id="IPR013149">
    <property type="entry name" value="ADH-like_C"/>
</dbReference>
<comment type="caution">
    <text evidence="8">The sequence shown here is derived from an EMBL/GenBank/DDBJ whole genome shotgun (WGS) entry which is preliminary data.</text>
</comment>
<dbReference type="GO" id="GO:0005737">
    <property type="term" value="C:cytoplasm"/>
    <property type="evidence" value="ECO:0007669"/>
    <property type="project" value="TreeGrafter"/>
</dbReference>
<evidence type="ECO:0000256" key="2">
    <source>
        <dbReference type="ARBA" id="ARBA00008072"/>
    </source>
</evidence>
<proteinExistence type="inferred from homology"/>
<dbReference type="EMBL" id="JASNWA010000010">
    <property type="protein sequence ID" value="KAK3168703.1"/>
    <property type="molecule type" value="Genomic_DNA"/>
</dbReference>
<dbReference type="Gene3D" id="3.90.180.10">
    <property type="entry name" value="Medium-chain alcohol dehydrogenases, catalytic domain"/>
    <property type="match status" value="1"/>
</dbReference>
<feature type="domain" description="Enoyl reductase (ER)" evidence="7">
    <location>
        <begin position="5"/>
        <end position="341"/>
    </location>
</feature>
<protein>
    <recommendedName>
        <fullName evidence="7">Enoyl reductase (ER) domain-containing protein</fullName>
    </recommendedName>
</protein>
<dbReference type="FunFam" id="3.40.50.720:FF:000039">
    <property type="entry name" value="Alcohol dehydrogenase AdhP"/>
    <property type="match status" value="1"/>
</dbReference>